<reference evidence="9" key="1">
    <citation type="submission" date="2018-04" db="EMBL/GenBank/DDBJ databases">
        <title>Transcriptome of Schizaphis graminum biotype I.</title>
        <authorList>
            <person name="Scully E.D."/>
            <person name="Geib S.M."/>
            <person name="Palmer N.A."/>
            <person name="Koch K."/>
            <person name="Bradshaw J."/>
            <person name="Heng-Moss T."/>
            <person name="Sarath G."/>
        </authorList>
    </citation>
    <scope>NUCLEOTIDE SEQUENCE</scope>
</reference>
<gene>
    <name evidence="9" type="primary">SCARB1_5</name>
    <name evidence="9" type="ORF">g.47371</name>
</gene>
<keyword evidence="3" id="KW-1003">Cell membrane</keyword>
<dbReference type="PANTHER" id="PTHR11923">
    <property type="entry name" value="SCAVENGER RECEPTOR CLASS B TYPE-1 SR-B1"/>
    <property type="match status" value="1"/>
</dbReference>
<keyword evidence="6 8" id="KW-0472">Membrane</keyword>
<name>A0A2S2NSZ5_SCHGA</name>
<keyword evidence="9" id="KW-0675">Receptor</keyword>
<proteinExistence type="inferred from homology"/>
<comment type="similarity">
    <text evidence="2">Belongs to the CD36 family.</text>
</comment>
<keyword evidence="4 8" id="KW-0812">Transmembrane</keyword>
<evidence type="ECO:0000256" key="2">
    <source>
        <dbReference type="ARBA" id="ARBA00010532"/>
    </source>
</evidence>
<dbReference type="GO" id="GO:0005886">
    <property type="term" value="C:plasma membrane"/>
    <property type="evidence" value="ECO:0007669"/>
    <property type="project" value="UniProtKB-SubCell"/>
</dbReference>
<comment type="subcellular location">
    <subcellularLocation>
        <location evidence="1">Cell membrane</location>
    </subcellularLocation>
</comment>
<evidence type="ECO:0000313" key="9">
    <source>
        <dbReference type="EMBL" id="MBY19876.1"/>
    </source>
</evidence>
<dbReference type="PANTHER" id="PTHR11923:SF88">
    <property type="entry name" value="DEBRIS BUSTER, ISOFORM D"/>
    <property type="match status" value="1"/>
</dbReference>
<feature type="transmembrane region" description="Helical" evidence="8">
    <location>
        <begin position="73"/>
        <end position="95"/>
    </location>
</feature>
<dbReference type="EMBL" id="GGMR01007257">
    <property type="protein sequence ID" value="MBY19876.1"/>
    <property type="molecule type" value="Transcribed_RNA"/>
</dbReference>
<dbReference type="GO" id="GO:0005044">
    <property type="term" value="F:scavenger receptor activity"/>
    <property type="evidence" value="ECO:0007669"/>
    <property type="project" value="TreeGrafter"/>
</dbReference>
<evidence type="ECO:0000256" key="7">
    <source>
        <dbReference type="ARBA" id="ARBA00023180"/>
    </source>
</evidence>
<organism evidence="9">
    <name type="scientific">Schizaphis graminum</name>
    <name type="common">Green bug aphid</name>
    <dbReference type="NCBI Taxonomy" id="13262"/>
    <lineage>
        <taxon>Eukaryota</taxon>
        <taxon>Metazoa</taxon>
        <taxon>Ecdysozoa</taxon>
        <taxon>Arthropoda</taxon>
        <taxon>Hexapoda</taxon>
        <taxon>Insecta</taxon>
        <taxon>Pterygota</taxon>
        <taxon>Neoptera</taxon>
        <taxon>Paraneoptera</taxon>
        <taxon>Hemiptera</taxon>
        <taxon>Sternorrhyncha</taxon>
        <taxon>Aphidomorpha</taxon>
        <taxon>Aphidoidea</taxon>
        <taxon>Aphididae</taxon>
        <taxon>Aphidini</taxon>
        <taxon>Schizaphis</taxon>
    </lineage>
</organism>
<protein>
    <submittedName>
        <fullName evidence="9">Scavenger receptor class B member 1</fullName>
    </submittedName>
</protein>
<dbReference type="AlphaFoldDB" id="A0A2S2NSZ5"/>
<evidence type="ECO:0000256" key="4">
    <source>
        <dbReference type="ARBA" id="ARBA00022692"/>
    </source>
</evidence>
<evidence type="ECO:0000256" key="1">
    <source>
        <dbReference type="ARBA" id="ARBA00004236"/>
    </source>
</evidence>
<evidence type="ECO:0000256" key="8">
    <source>
        <dbReference type="SAM" id="Phobius"/>
    </source>
</evidence>
<dbReference type="GO" id="GO:0005737">
    <property type="term" value="C:cytoplasm"/>
    <property type="evidence" value="ECO:0007669"/>
    <property type="project" value="TreeGrafter"/>
</dbReference>
<evidence type="ECO:0000256" key="5">
    <source>
        <dbReference type="ARBA" id="ARBA00022989"/>
    </source>
</evidence>
<sequence length="190" mass="22062">MGLTPIKLPYQSAKNRLFGIQPRMSSSFQQIPTFNINDPYSNERQSNRRTSRRNGLPINMLVSQQRRISNSRLAVIIFGVVALLAGLILSSVPWVHYIILKNLKIWNGTLSYHYWQKPGVLRLTKVFIFNVTNPDGFLHNGEKPKLQEIGPFVYRENMEKVNIHFNNNGTVTYQHKKNFRIHATSFSYQK</sequence>
<evidence type="ECO:0000256" key="3">
    <source>
        <dbReference type="ARBA" id="ARBA00022475"/>
    </source>
</evidence>
<dbReference type="Pfam" id="PF01130">
    <property type="entry name" value="CD36"/>
    <property type="match status" value="1"/>
</dbReference>
<keyword evidence="5 8" id="KW-1133">Transmembrane helix</keyword>
<keyword evidence="7" id="KW-0325">Glycoprotein</keyword>
<dbReference type="InterPro" id="IPR002159">
    <property type="entry name" value="CD36_fam"/>
</dbReference>
<accession>A0A2S2NSZ5</accession>
<evidence type="ECO:0000256" key="6">
    <source>
        <dbReference type="ARBA" id="ARBA00023136"/>
    </source>
</evidence>
<dbReference type="PRINTS" id="PR01609">
    <property type="entry name" value="CD36FAMILY"/>
</dbReference>